<keyword evidence="1" id="KW-0472">Membrane</keyword>
<evidence type="ECO:0008006" key="4">
    <source>
        <dbReference type="Google" id="ProtNLM"/>
    </source>
</evidence>
<evidence type="ECO:0000256" key="1">
    <source>
        <dbReference type="SAM" id="Phobius"/>
    </source>
</evidence>
<feature type="transmembrane region" description="Helical" evidence="1">
    <location>
        <begin position="40"/>
        <end position="58"/>
    </location>
</feature>
<evidence type="ECO:0000313" key="3">
    <source>
        <dbReference type="Proteomes" id="UP001500460"/>
    </source>
</evidence>
<sequence>MDTETPKGFDSCPEEPAGRTLGDKYFKEFMRLVHVSLRSGWWGEPLGAVLGAAGGAWLGHDGDLPMEEALSVAVSMVGIIIGSVFAVLAMITRACDNSFLKKARKARILPIAHYLWPFFTIIATGVLSTVLLLVVAGIPEDAPAPLRMMAAAAAGFCVLWTLAGLLPAVGALIVFTRLIEKTSGIGD</sequence>
<keyword evidence="3" id="KW-1185">Reference proteome</keyword>
<name>A0ABP5X654_9ACTN</name>
<gene>
    <name evidence="2" type="ORF">GCM10010421_41960</name>
</gene>
<proteinExistence type="predicted"/>
<organism evidence="2 3">
    <name type="scientific">Streptomyces glaucus</name>
    <dbReference type="NCBI Taxonomy" id="284029"/>
    <lineage>
        <taxon>Bacteria</taxon>
        <taxon>Bacillati</taxon>
        <taxon>Actinomycetota</taxon>
        <taxon>Actinomycetes</taxon>
        <taxon>Kitasatosporales</taxon>
        <taxon>Streptomycetaceae</taxon>
        <taxon>Streptomyces</taxon>
    </lineage>
</organism>
<accession>A0ABP5X654</accession>
<evidence type="ECO:0000313" key="2">
    <source>
        <dbReference type="EMBL" id="GAA2446109.1"/>
    </source>
</evidence>
<dbReference type="Proteomes" id="UP001500460">
    <property type="component" value="Unassembled WGS sequence"/>
</dbReference>
<feature type="transmembrane region" description="Helical" evidence="1">
    <location>
        <begin position="70"/>
        <end position="92"/>
    </location>
</feature>
<keyword evidence="1" id="KW-0812">Transmembrane</keyword>
<dbReference type="RefSeq" id="WP_344605719.1">
    <property type="nucleotide sequence ID" value="NZ_BAAATK010000028.1"/>
</dbReference>
<feature type="transmembrane region" description="Helical" evidence="1">
    <location>
        <begin position="150"/>
        <end position="175"/>
    </location>
</feature>
<keyword evidence="1" id="KW-1133">Transmembrane helix</keyword>
<feature type="transmembrane region" description="Helical" evidence="1">
    <location>
        <begin position="113"/>
        <end position="138"/>
    </location>
</feature>
<comment type="caution">
    <text evidence="2">The sequence shown here is derived from an EMBL/GenBank/DDBJ whole genome shotgun (WGS) entry which is preliminary data.</text>
</comment>
<reference evidence="3" key="1">
    <citation type="journal article" date="2019" name="Int. J. Syst. Evol. Microbiol.">
        <title>The Global Catalogue of Microorganisms (GCM) 10K type strain sequencing project: providing services to taxonomists for standard genome sequencing and annotation.</title>
        <authorList>
            <consortium name="The Broad Institute Genomics Platform"/>
            <consortium name="The Broad Institute Genome Sequencing Center for Infectious Disease"/>
            <person name="Wu L."/>
            <person name="Ma J."/>
        </authorList>
    </citation>
    <scope>NUCLEOTIDE SEQUENCE [LARGE SCALE GENOMIC DNA]</scope>
    <source>
        <strain evidence="3">JCM 6922</strain>
    </source>
</reference>
<dbReference type="EMBL" id="BAAATK010000028">
    <property type="protein sequence ID" value="GAA2446109.1"/>
    <property type="molecule type" value="Genomic_DNA"/>
</dbReference>
<protein>
    <recommendedName>
        <fullName evidence="4">Integral membrane protein</fullName>
    </recommendedName>
</protein>